<sequence length="203" mass="23552">MTRSSGVEPISIDLEIERTSRKLKAAKFMVGNEVINEVPREEKTPRSVLPPARFDAMSVYLKKIDERTKAIEIQEEQMEQVDYTNNINGRNKQQLGPFILSYRRENYNSWGGNSQNSYPPIQQQGYQQEQEKTLVIDPSNKEKRLAELDMHYGDYFENLERRNQTGPIDWLCIACNQDWSEVREEKAIAYASLVKGSNLLPTF</sequence>
<dbReference type="AlphaFoldDB" id="Q9AXC8"/>
<name>Q9AXC8_ANTHI</name>
<dbReference type="EMBL" id="AJ300474">
    <property type="protein sequence ID" value="CAC33012.1"/>
    <property type="molecule type" value="Genomic_DNA"/>
</dbReference>
<organism evidence="1">
    <name type="scientific">Antirrhinum hispanicum</name>
    <name type="common">Snapdragon</name>
    <name type="synonym">Antirrhinum glutinosum</name>
    <dbReference type="NCBI Taxonomy" id="49039"/>
    <lineage>
        <taxon>Eukaryota</taxon>
        <taxon>Viridiplantae</taxon>
        <taxon>Streptophyta</taxon>
        <taxon>Embryophyta</taxon>
        <taxon>Tracheophyta</taxon>
        <taxon>Spermatophyta</taxon>
        <taxon>Magnoliopsida</taxon>
        <taxon>eudicotyledons</taxon>
        <taxon>Gunneridae</taxon>
        <taxon>Pentapetalae</taxon>
        <taxon>asterids</taxon>
        <taxon>lamiids</taxon>
        <taxon>Lamiales</taxon>
        <taxon>Plantaginaceae</taxon>
        <taxon>Antirrhineae</taxon>
        <taxon>Antirrhinum</taxon>
    </lineage>
</organism>
<proteinExistence type="predicted"/>
<evidence type="ECO:0000313" key="1">
    <source>
        <dbReference type="EMBL" id="CAC33012.1"/>
    </source>
</evidence>
<accession>Q9AXC8</accession>
<protein>
    <submittedName>
        <fullName evidence="1">Uncharacterized protein</fullName>
    </submittedName>
</protein>
<reference evidence="1" key="1">
    <citation type="journal article" date="2002" name="Plant Mol. Biol.">
        <title>An F-box gene linked to the self-incompatibility (S) locus of Antirrhinum is expressed specifically in pollen and tapetum.</title>
        <authorList>
            <person name="Lai Z."/>
            <person name="Ma W."/>
            <person name="Han B."/>
            <person name="Liang L."/>
            <person name="Zhang Y."/>
            <person name="Hong G."/>
            <person name="Xue Y."/>
        </authorList>
    </citation>
    <scope>NUCLEOTIDE SEQUENCE</scope>
    <source>
        <tissue evidence="1">Leaf</tissue>
    </source>
</reference>